<proteinExistence type="predicted"/>
<protein>
    <recommendedName>
        <fullName evidence="1">PPM-type phosphatase domain-containing protein</fullName>
    </recommendedName>
</protein>
<comment type="caution">
    <text evidence="2">The sequence shown here is derived from an EMBL/GenBank/DDBJ whole genome shotgun (WGS) entry which is preliminary data.</text>
</comment>
<dbReference type="SUPFAM" id="SSF89372">
    <property type="entry name" value="Fucose-specific lectin"/>
    <property type="match status" value="1"/>
</dbReference>
<dbReference type="SUPFAM" id="SSF81606">
    <property type="entry name" value="PP2C-like"/>
    <property type="match status" value="1"/>
</dbReference>
<name>A0A397ETK5_APHAT</name>
<dbReference type="Pfam" id="PF00481">
    <property type="entry name" value="PP2C"/>
    <property type="match status" value="1"/>
</dbReference>
<dbReference type="InterPro" id="IPR036457">
    <property type="entry name" value="PPM-type-like_dom_sf"/>
</dbReference>
<accession>A0A397ETK5</accession>
<dbReference type="Gene3D" id="3.60.40.10">
    <property type="entry name" value="PPM-type phosphatase domain"/>
    <property type="match status" value="1"/>
</dbReference>
<sequence>MQDDPTSLRWHEWQRFNGPSKVVTLATNRNVRGLWGLYAITDINKLLALTSSGTRSATSTWWKFDGDVLDAVATCDADGNHQVIALMGSGVINMATEVHGVWSSWESLNNSDTSSGPTLVKMSVATSPVGYRCLCGVSEIDGGVWATLESPNGWQAWQYLGGDAIQVSVASGVENNTFVIVILGSNKYLQVSAQSYEGTFAAWTPIATQVISFNFPSVAPSGQVNALHFVDRQGTVWTMSQLTSTQWSSASVVAPSSRLAQVATSPFFRHPLPLDGVSVYYSNQSVVQELFGLARNATVYRRVQDRFGTWSPWSLYATNVSQLVSGPKTGQVFIRNLEGTVFKMVESDEGMFVRRVPLGQVNVSKIELCYMPYSMTTLVFGLEDGSGLILEPDSTITAGWPQWSHIPAAPTSCRDFSAAPNVFFGVSVFCLATTGVVYELAKDSSANSWPPSGWVALPTQYQAPEITNVPVLVQIEAVQATQVGLIARDASNKLWALLQRVDGSWLSFWYADMATGSSSQIAVKADWQGFINVYFTSADGLSFQEQKQTASDSFDAGTQLPLSFEAFATTSDISGLNQLFFTQRSGLTSGFLKTAQGGWDPVVAFDDVNHFTKLVATESTRLPGSQELFALLKNQTVYRLVRDFHGTWEPQWRLFASSVKQFFAGDASNLALALDNQGIVYSLKGNGAVRQPLGNATMDKTIVSQSLLLAIDGTSYTLKEWTVRGDGTYNFEWKVVPGAVACLDAAVTKDANAMAAVFCIDIANTNRILYSNTSYEVDGGWSGTWTPLGGTSPLTWRSVAAATIASGALAVLAVDDTQGFVYKLQQTGVNGSWPSFWTLLLASPVSNLTVVTWPSGQVSGLAMSATTSVLVSFDLEPEDGDAASAMRVPEGAVAGFSVAMDFNQQTQLFCVSASTALVTVTTLPMNVGSYSPIEMLTNPTVAGDCRAVLGSVEDGSVVATPLSNDHNAKLAVEKTRLSAAHPNEANIVVCKHPESCYVKGGLQPTRALGDFAFKHASFNGPADPTLRANGRHIAEPYTPPLRTSCMHVWRGEKQIWPVAPLSKPS</sequence>
<reference evidence="2 3" key="1">
    <citation type="submission" date="2018-08" db="EMBL/GenBank/DDBJ databases">
        <title>Aphanomyces genome sequencing and annotation.</title>
        <authorList>
            <person name="Minardi D."/>
            <person name="Oidtmann B."/>
            <person name="Van Der Giezen M."/>
            <person name="Studholme D.J."/>
        </authorList>
    </citation>
    <scope>NUCLEOTIDE SEQUENCE [LARGE SCALE GENOMIC DNA]</scope>
    <source>
        <strain evidence="2 3">197901</strain>
    </source>
</reference>
<evidence type="ECO:0000313" key="3">
    <source>
        <dbReference type="Proteomes" id="UP000266196"/>
    </source>
</evidence>
<feature type="domain" description="PPM-type phosphatase" evidence="1">
    <location>
        <begin position="941"/>
        <end position="1036"/>
    </location>
</feature>
<dbReference type="Proteomes" id="UP000266196">
    <property type="component" value="Unassembled WGS sequence"/>
</dbReference>
<dbReference type="InterPro" id="IPR001932">
    <property type="entry name" value="PPM-type_phosphatase-like_dom"/>
</dbReference>
<evidence type="ECO:0000259" key="1">
    <source>
        <dbReference type="Pfam" id="PF00481"/>
    </source>
</evidence>
<evidence type="ECO:0000313" key="2">
    <source>
        <dbReference type="EMBL" id="RHY96732.1"/>
    </source>
</evidence>
<gene>
    <name evidence="2" type="ORF">DYB31_008416</name>
</gene>
<dbReference type="AlphaFoldDB" id="A0A397ETK5"/>
<organism evidence="2 3">
    <name type="scientific">Aphanomyces astaci</name>
    <name type="common">Crayfish plague agent</name>
    <dbReference type="NCBI Taxonomy" id="112090"/>
    <lineage>
        <taxon>Eukaryota</taxon>
        <taxon>Sar</taxon>
        <taxon>Stramenopiles</taxon>
        <taxon>Oomycota</taxon>
        <taxon>Saprolegniomycetes</taxon>
        <taxon>Saprolegniales</taxon>
        <taxon>Verrucalvaceae</taxon>
        <taxon>Aphanomyces</taxon>
    </lineage>
</organism>
<dbReference type="EMBL" id="QUTE01016508">
    <property type="protein sequence ID" value="RHY96732.1"/>
    <property type="molecule type" value="Genomic_DNA"/>
</dbReference>